<gene>
    <name evidence="2" type="ORF">HUJ06_004111</name>
</gene>
<reference evidence="2 3" key="1">
    <citation type="journal article" date="2020" name="Mol. Biol. Evol.">
        <title>Distinct Expression and Methylation Patterns for Genes with Different Fates following a Single Whole-Genome Duplication in Flowering Plants.</title>
        <authorList>
            <person name="Shi T."/>
            <person name="Rahmani R.S."/>
            <person name="Gugger P.F."/>
            <person name="Wang M."/>
            <person name="Li H."/>
            <person name="Zhang Y."/>
            <person name="Li Z."/>
            <person name="Wang Q."/>
            <person name="Van de Peer Y."/>
            <person name="Marchal K."/>
            <person name="Chen J."/>
        </authorList>
    </citation>
    <scope>NUCLEOTIDE SEQUENCE [LARGE SCALE GENOMIC DNA]</scope>
    <source>
        <tissue evidence="2">Leaf</tissue>
    </source>
</reference>
<keyword evidence="1" id="KW-0472">Membrane</keyword>
<organism evidence="2 3">
    <name type="scientific">Nelumbo nucifera</name>
    <name type="common">Sacred lotus</name>
    <dbReference type="NCBI Taxonomy" id="4432"/>
    <lineage>
        <taxon>Eukaryota</taxon>
        <taxon>Viridiplantae</taxon>
        <taxon>Streptophyta</taxon>
        <taxon>Embryophyta</taxon>
        <taxon>Tracheophyta</taxon>
        <taxon>Spermatophyta</taxon>
        <taxon>Magnoliopsida</taxon>
        <taxon>Proteales</taxon>
        <taxon>Nelumbonaceae</taxon>
        <taxon>Nelumbo</taxon>
    </lineage>
</organism>
<accession>A0A822ZQU8</accession>
<keyword evidence="1" id="KW-0812">Transmembrane</keyword>
<sequence>MPSLLHSFLTIDASGPVDIDDLQLRLIQLEELTPKELLDDEISLESSLLLLHLFIFLNIPGFLLTHPILLIEISVETLSNSFPSLDDD</sequence>
<name>A0A822ZQU8_NELNU</name>
<proteinExistence type="predicted"/>
<keyword evidence="3" id="KW-1185">Reference proteome</keyword>
<dbReference type="AlphaFoldDB" id="A0A822ZQU8"/>
<dbReference type="EMBL" id="DUZY01000007">
    <property type="protein sequence ID" value="DAD45881.1"/>
    <property type="molecule type" value="Genomic_DNA"/>
</dbReference>
<evidence type="ECO:0000313" key="2">
    <source>
        <dbReference type="EMBL" id="DAD45881.1"/>
    </source>
</evidence>
<comment type="caution">
    <text evidence="2">The sequence shown here is derived from an EMBL/GenBank/DDBJ whole genome shotgun (WGS) entry which is preliminary data.</text>
</comment>
<evidence type="ECO:0000313" key="3">
    <source>
        <dbReference type="Proteomes" id="UP000607653"/>
    </source>
</evidence>
<dbReference type="Proteomes" id="UP000607653">
    <property type="component" value="Unassembled WGS sequence"/>
</dbReference>
<protein>
    <submittedName>
        <fullName evidence="2">Uncharacterized protein</fullName>
    </submittedName>
</protein>
<keyword evidence="1" id="KW-1133">Transmembrane helix</keyword>
<evidence type="ECO:0000256" key="1">
    <source>
        <dbReference type="SAM" id="Phobius"/>
    </source>
</evidence>
<feature type="transmembrane region" description="Helical" evidence="1">
    <location>
        <begin position="49"/>
        <end position="71"/>
    </location>
</feature>